<evidence type="ECO:0000313" key="2">
    <source>
        <dbReference type="Proteomes" id="UP000177208"/>
    </source>
</evidence>
<organism evidence="1 2">
    <name type="scientific">Candidatus Roizmanbacteria bacterium RIFCSPHIGHO2_01_FULL_39_12c</name>
    <dbReference type="NCBI Taxonomy" id="1802031"/>
    <lineage>
        <taxon>Bacteria</taxon>
        <taxon>Candidatus Roizmaniibacteriota</taxon>
    </lineage>
</organism>
<dbReference type="Proteomes" id="UP000177208">
    <property type="component" value="Unassembled WGS sequence"/>
</dbReference>
<name>A0A1F7GA33_9BACT</name>
<protein>
    <submittedName>
        <fullName evidence="1">Uncharacterized protein</fullName>
    </submittedName>
</protein>
<accession>A0A1F7GA33</accession>
<comment type="caution">
    <text evidence="1">The sequence shown here is derived from an EMBL/GenBank/DDBJ whole genome shotgun (WGS) entry which is preliminary data.</text>
</comment>
<evidence type="ECO:0000313" key="1">
    <source>
        <dbReference type="EMBL" id="OGK15737.1"/>
    </source>
</evidence>
<sequence>MSEQVTKLGLKDRLSQSLSYIPIPQIREEKLRELEDISFELDPTGLPQFNPVEIDQSYLRSLRIKGIDPKRFKVWFNSLLPSDRQLALKLIDNLTYVNEQDLHSKMLERLGFALDLSGKQNLAWIAVSRENQPGHVSIGKEWFPSGYRISDWYGKQLSTLGFAEIIPEKNTRSEATRSNRFKPTDWSHFIKIEGEPIDLYRNGVFWDVGDFPPAIRLFSSGQQKIALIPNIHAVSNYALKMFLSPENNPIGCLVFGEDWSLGSSVNSTASRYLKPTINRLKLLLELSQHLVIGYGITTVAAREKIDKLLHDVQTEQITLPAVRKPYLADNPILTLSDLFNEEELTRIILMVPDLIKYIDNYDYDLINYPQRALTHNAISVPDNMPYIIRLGPWPEIRKFPLILHPSDKSM</sequence>
<gene>
    <name evidence="1" type="ORF">A2774_00640</name>
</gene>
<dbReference type="EMBL" id="MFZG01000033">
    <property type="protein sequence ID" value="OGK15737.1"/>
    <property type="molecule type" value="Genomic_DNA"/>
</dbReference>
<dbReference type="AlphaFoldDB" id="A0A1F7GA33"/>
<proteinExistence type="predicted"/>
<reference evidence="1 2" key="1">
    <citation type="journal article" date="2016" name="Nat. Commun.">
        <title>Thousands of microbial genomes shed light on interconnected biogeochemical processes in an aquifer system.</title>
        <authorList>
            <person name="Anantharaman K."/>
            <person name="Brown C.T."/>
            <person name="Hug L.A."/>
            <person name="Sharon I."/>
            <person name="Castelle C.J."/>
            <person name="Probst A.J."/>
            <person name="Thomas B.C."/>
            <person name="Singh A."/>
            <person name="Wilkins M.J."/>
            <person name="Karaoz U."/>
            <person name="Brodie E.L."/>
            <person name="Williams K.H."/>
            <person name="Hubbard S.S."/>
            <person name="Banfield J.F."/>
        </authorList>
    </citation>
    <scope>NUCLEOTIDE SEQUENCE [LARGE SCALE GENOMIC DNA]</scope>
</reference>